<dbReference type="PANTHER" id="PTHR38781:SF1">
    <property type="entry name" value="ANTITOXIN DINJ-RELATED"/>
    <property type="match status" value="1"/>
</dbReference>
<sequence length="88" mass="10090">MYMANLQIRIDDKLRDEAQQIANDLGMDLTTAVRVFLKQMVNDRGFPFRPDLDPFYSPKNQEALKVSIAQLNAGEVVSKTLDELQNEF</sequence>
<comment type="similarity">
    <text evidence="1">Belongs to the RelB/DinJ antitoxin family.</text>
</comment>
<dbReference type="AlphaFoldDB" id="A0A2N9WQU3"/>
<protein>
    <recommendedName>
        <fullName evidence="5">Damage-inducible protein</fullName>
    </recommendedName>
</protein>
<gene>
    <name evidence="3" type="ORF">BGI32_10520</name>
</gene>
<evidence type="ECO:0000256" key="2">
    <source>
        <dbReference type="ARBA" id="ARBA00022649"/>
    </source>
</evidence>
<dbReference type="Pfam" id="PF04221">
    <property type="entry name" value="RelB"/>
    <property type="match status" value="1"/>
</dbReference>
<evidence type="ECO:0000313" key="3">
    <source>
        <dbReference type="EMBL" id="PIT12179.1"/>
    </source>
</evidence>
<evidence type="ECO:0000313" key="4">
    <source>
        <dbReference type="Proteomes" id="UP000231293"/>
    </source>
</evidence>
<organism evidence="3 4">
    <name type="scientific">Snodgrassella alvi</name>
    <dbReference type="NCBI Taxonomy" id="1196083"/>
    <lineage>
        <taxon>Bacteria</taxon>
        <taxon>Pseudomonadati</taxon>
        <taxon>Pseudomonadota</taxon>
        <taxon>Betaproteobacteria</taxon>
        <taxon>Neisseriales</taxon>
        <taxon>Neisseriaceae</taxon>
        <taxon>Snodgrassella</taxon>
    </lineage>
</organism>
<dbReference type="EMBL" id="MDVB01000119">
    <property type="protein sequence ID" value="PIT12179.1"/>
    <property type="molecule type" value="Genomic_DNA"/>
</dbReference>
<reference evidence="3 4" key="1">
    <citation type="journal article" date="2017" name="MBio">
        <title>Type VI secretion-mediated competition in the bee gut microbiome.</title>
        <authorList>
            <person name="Steele M.I."/>
            <person name="Kwong W.K."/>
            <person name="Powell J.E."/>
            <person name="Whiteley M."/>
            <person name="Moran N.A."/>
        </authorList>
    </citation>
    <scope>NUCLEOTIDE SEQUENCE [LARGE SCALE GENOMIC DNA]</scope>
    <source>
        <strain evidence="3 4">App2-2</strain>
    </source>
</reference>
<dbReference type="InterPro" id="IPR013321">
    <property type="entry name" value="Arc_rbn_hlx_hlx"/>
</dbReference>
<dbReference type="GO" id="GO:0006355">
    <property type="term" value="P:regulation of DNA-templated transcription"/>
    <property type="evidence" value="ECO:0007669"/>
    <property type="project" value="InterPro"/>
</dbReference>
<dbReference type="InterPro" id="IPR007337">
    <property type="entry name" value="RelB/DinJ"/>
</dbReference>
<comment type="caution">
    <text evidence="3">The sequence shown here is derived from an EMBL/GenBank/DDBJ whole genome shotgun (WGS) entry which is preliminary data.</text>
</comment>
<evidence type="ECO:0008006" key="5">
    <source>
        <dbReference type="Google" id="ProtNLM"/>
    </source>
</evidence>
<name>A0A2N9WQU3_9NEIS</name>
<dbReference type="Proteomes" id="UP000231293">
    <property type="component" value="Unassembled WGS sequence"/>
</dbReference>
<accession>A0A2N9WQU3</accession>
<keyword evidence="2" id="KW-1277">Toxin-antitoxin system</keyword>
<proteinExistence type="inferred from homology"/>
<dbReference type="NCBIfam" id="TIGR02384">
    <property type="entry name" value="RelB_DinJ"/>
    <property type="match status" value="1"/>
</dbReference>
<evidence type="ECO:0000256" key="1">
    <source>
        <dbReference type="ARBA" id="ARBA00010562"/>
    </source>
</evidence>
<dbReference type="GO" id="GO:0006351">
    <property type="term" value="P:DNA-templated transcription"/>
    <property type="evidence" value="ECO:0007669"/>
    <property type="project" value="TreeGrafter"/>
</dbReference>
<dbReference type="Gene3D" id="1.10.1220.10">
    <property type="entry name" value="Met repressor-like"/>
    <property type="match status" value="1"/>
</dbReference>
<dbReference type="PANTHER" id="PTHR38781">
    <property type="entry name" value="ANTITOXIN DINJ-RELATED"/>
    <property type="match status" value="1"/>
</dbReference>